<dbReference type="Pfam" id="PF25097">
    <property type="entry name" value="ARM_Cnot1"/>
    <property type="match status" value="1"/>
</dbReference>
<evidence type="ECO:0000313" key="3">
    <source>
        <dbReference type="EMBL" id="EQB61138.1"/>
    </source>
</evidence>
<dbReference type="GO" id="GO:0000288">
    <property type="term" value="P:nuclear-transcribed mRNA catabolic process, deadenylation-dependent decay"/>
    <property type="evidence" value="ECO:0007669"/>
    <property type="project" value="TreeGrafter"/>
</dbReference>
<dbReference type="InterPro" id="IPR055454">
    <property type="entry name" value="CNOT1-like_NOT1_connector"/>
</dbReference>
<dbReference type="OrthoDB" id="2195999at2759"/>
<dbReference type="GO" id="GO:0000932">
    <property type="term" value="C:P-body"/>
    <property type="evidence" value="ECO:0007669"/>
    <property type="project" value="TreeGrafter"/>
</dbReference>
<evidence type="ECO:0000259" key="2">
    <source>
        <dbReference type="Pfam" id="PF25097"/>
    </source>
</evidence>
<name>T0L9N1_9MICR</name>
<dbReference type="InterPro" id="IPR040398">
    <property type="entry name" value="Not1"/>
</dbReference>
<dbReference type="PANTHER" id="PTHR13162:SF8">
    <property type="entry name" value="CCR4-NOT TRANSCRIPTION COMPLEX SUBUNIT 1"/>
    <property type="match status" value="1"/>
</dbReference>
<dbReference type="VEuPathDB" id="MicrosporidiaDB:NAPIS_ORF01275"/>
<dbReference type="GO" id="GO:0030015">
    <property type="term" value="C:CCR4-NOT core complex"/>
    <property type="evidence" value="ECO:0007669"/>
    <property type="project" value="InterPro"/>
</dbReference>
<evidence type="ECO:0000259" key="1">
    <source>
        <dbReference type="Pfam" id="PF12842"/>
    </source>
</evidence>
<dbReference type="EMBL" id="KE647169">
    <property type="protein sequence ID" value="EQB61138.1"/>
    <property type="molecule type" value="Genomic_DNA"/>
</dbReference>
<gene>
    <name evidence="3" type="ORF">NAPIS_ORF01275</name>
</gene>
<dbReference type="CDD" id="cd20710">
    <property type="entry name" value="NOT1_connector"/>
    <property type="match status" value="1"/>
</dbReference>
<sequence>MALFKTIEVEKGNDFPLFRNLLINLTKSLCYVSSQEPLRACMSGNINYFLKLSSIELTPEEINFLVTNNQENCCDLIERSGVSRISDLINENFKNTEIRYGTNTDIDLEILENTTHVEKIHIKPIEQMDYQEVKSHLLQISRKKIENSLDFVSEEWHCLLGNNSEEEFNRIISFIVKSEDKDLECLKLCKYITGHLVKIGNQTNISGISENVDFVSQEDSLEFLFQCLKNVFKISHRTQKEVLSWLIYSSDPRRFSVKFVSKFIEYQLLNLVEYDQALAKSLNNEENIDFIINLLSNLLTEDVQICTVYDFIATLESLSNLSDNTKVYDFFQKISSLMMLFENFNTSEFEEIVKNEKFNIFLDTKKSKIFKSVNVKSAFKSSWEHFVRHHKVPTEYCFYKIDLFSKLCKNNINLYIKDTLEVFIDAYRKRNYLFIKFICRFFTKLFDIIEDTNENIKTVYDVINILKPSVCPFFTTGWLELIQHKFVFKLFDFAIAEECLNILNLNDKFIYPVTKIFEVVKDDKIFIKTYGIYLSYICKIKFIHLKNIFNRYRDNISYLENQNTYFKIRRLLQNNTFIAKDYFNTNLIFIYLFDNLNDRNLVTIHSSNALKTMINEKNNVNKLITLMWIYYNSEYVPIGLKIFYEELIKSEWVCKIIDCIKVKNK</sequence>
<dbReference type="GO" id="GO:0017148">
    <property type="term" value="P:negative regulation of translation"/>
    <property type="evidence" value="ECO:0007669"/>
    <property type="project" value="InterPro"/>
</dbReference>
<dbReference type="InterPro" id="IPR024557">
    <property type="entry name" value="CNOT1_dom_4"/>
</dbReference>
<dbReference type="Proteomes" id="UP000053780">
    <property type="component" value="Unassembled WGS sequence"/>
</dbReference>
<dbReference type="AlphaFoldDB" id="T0L9N1"/>
<reference evidence="3 4" key="1">
    <citation type="journal article" date="2013" name="BMC Genomics">
        <title>Genome sequencing and comparative genomics of honey bee microsporidia, Nosema apis reveal novel insights into host-parasite interactions.</title>
        <authorList>
            <person name="Chen Yp."/>
            <person name="Pettis J.S."/>
            <person name="Zhao Y."/>
            <person name="Liu X."/>
            <person name="Tallon L.J."/>
            <person name="Sadzewicz L.D."/>
            <person name="Li R."/>
            <person name="Zheng H."/>
            <person name="Huang S."/>
            <person name="Zhang X."/>
            <person name="Hamilton M.C."/>
            <person name="Pernal S.F."/>
            <person name="Melathopoulos A.P."/>
            <person name="Yan X."/>
            <person name="Evans J.D."/>
        </authorList>
    </citation>
    <scope>NUCLEOTIDE SEQUENCE [LARGE SCALE GENOMIC DNA]</scope>
    <source>
        <strain evidence="3 4">BRL 01</strain>
    </source>
</reference>
<feature type="domain" description="CCR4-NOT transcription complex subunit 1-like NOT1 connector" evidence="2">
    <location>
        <begin position="225"/>
        <end position="324"/>
    </location>
</feature>
<keyword evidence="4" id="KW-1185">Reference proteome</keyword>
<accession>T0L9N1</accession>
<evidence type="ECO:0000313" key="4">
    <source>
        <dbReference type="Proteomes" id="UP000053780"/>
    </source>
</evidence>
<protein>
    <submittedName>
        <fullName evidence="3">General negative regulator of transcription subunit 1</fullName>
    </submittedName>
</protein>
<feature type="domain" description="CCR4-NOT transcription complex subunit 1" evidence="1">
    <location>
        <begin position="21"/>
        <end position="95"/>
    </location>
</feature>
<proteinExistence type="predicted"/>
<dbReference type="PANTHER" id="PTHR13162">
    <property type="entry name" value="CCR4-NOT TRANSCRIPTION COMPLEX"/>
    <property type="match status" value="1"/>
</dbReference>
<dbReference type="HOGENOM" id="CLU_012438_0_0_1"/>
<dbReference type="Pfam" id="PF12842">
    <property type="entry name" value="DUF3819"/>
    <property type="match status" value="1"/>
</dbReference>
<organism evidence="3 4">
    <name type="scientific">Vairimorpha apis BRL 01</name>
    <dbReference type="NCBI Taxonomy" id="1037528"/>
    <lineage>
        <taxon>Eukaryota</taxon>
        <taxon>Fungi</taxon>
        <taxon>Fungi incertae sedis</taxon>
        <taxon>Microsporidia</taxon>
        <taxon>Nosematidae</taxon>
        <taxon>Vairimorpha</taxon>
    </lineage>
</organism>
<dbReference type="GO" id="GO:0060090">
    <property type="term" value="F:molecular adaptor activity"/>
    <property type="evidence" value="ECO:0007669"/>
    <property type="project" value="TreeGrafter"/>
</dbReference>